<proteinExistence type="inferred from homology"/>
<keyword evidence="3 9" id="KW-0813">Transport</keyword>
<evidence type="ECO:0000256" key="7">
    <source>
        <dbReference type="ARBA" id="ARBA00023136"/>
    </source>
</evidence>
<dbReference type="GO" id="GO:0016020">
    <property type="term" value="C:membrane"/>
    <property type="evidence" value="ECO:0007669"/>
    <property type="project" value="UniProtKB-SubCell"/>
</dbReference>
<dbReference type="InterPro" id="IPR007305">
    <property type="entry name" value="Vesicle_transpt_Got1/SFT2"/>
</dbReference>
<evidence type="ECO:0000256" key="3">
    <source>
        <dbReference type="ARBA" id="ARBA00022448"/>
    </source>
</evidence>
<evidence type="ECO:0000256" key="2">
    <source>
        <dbReference type="ARBA" id="ARBA00004141"/>
    </source>
</evidence>
<dbReference type="GO" id="GO:0005737">
    <property type="term" value="C:cytoplasm"/>
    <property type="evidence" value="ECO:0007669"/>
    <property type="project" value="UniProtKB-ARBA"/>
</dbReference>
<dbReference type="GO" id="GO:0015031">
    <property type="term" value="P:protein transport"/>
    <property type="evidence" value="ECO:0007669"/>
    <property type="project" value="UniProtKB-KW"/>
</dbReference>
<dbReference type="Proteomes" id="UP000663879">
    <property type="component" value="Unassembled WGS sequence"/>
</dbReference>
<evidence type="ECO:0000313" key="10">
    <source>
        <dbReference type="EMBL" id="CAF1021253.1"/>
    </source>
</evidence>
<keyword evidence="5 9" id="KW-0653">Protein transport</keyword>
<feature type="transmembrane region" description="Helical" evidence="9">
    <location>
        <begin position="101"/>
        <end position="121"/>
    </location>
</feature>
<dbReference type="PANTHER" id="PTHR23137">
    <property type="entry name" value="VESICLE TRANSPORT PROTEIN-RELATED"/>
    <property type="match status" value="1"/>
</dbReference>
<name>A0A814I932_9BILA</name>
<feature type="transmembrane region" description="Helical" evidence="9">
    <location>
        <begin position="68"/>
        <end position="89"/>
    </location>
</feature>
<evidence type="ECO:0000256" key="8">
    <source>
        <dbReference type="ARBA" id="ARBA00025800"/>
    </source>
</evidence>
<accession>A0A814I932</accession>
<evidence type="ECO:0000256" key="5">
    <source>
        <dbReference type="ARBA" id="ARBA00022927"/>
    </source>
</evidence>
<dbReference type="PANTHER" id="PTHR23137:SF6">
    <property type="entry name" value="VESICLE TRANSPORT PROTEIN"/>
    <property type="match status" value="1"/>
</dbReference>
<dbReference type="OrthoDB" id="73614at2759"/>
<protein>
    <recommendedName>
        <fullName evidence="9">Vesicle transport protein</fullName>
    </recommendedName>
</protein>
<dbReference type="Pfam" id="PF04178">
    <property type="entry name" value="Got1"/>
    <property type="match status" value="1"/>
</dbReference>
<keyword evidence="6 9" id="KW-1133">Transmembrane helix</keyword>
<evidence type="ECO:0000313" key="11">
    <source>
        <dbReference type="Proteomes" id="UP000663879"/>
    </source>
</evidence>
<dbReference type="GO" id="GO:0016192">
    <property type="term" value="P:vesicle-mediated transport"/>
    <property type="evidence" value="ECO:0007669"/>
    <property type="project" value="InterPro"/>
</dbReference>
<comment type="function">
    <text evidence="1 9">May be involved in fusion of retrograde transport vesicles derived from an endocytic compartment with the Golgi complex.</text>
</comment>
<gene>
    <name evidence="10" type="ORF">OXX778_LOCUS17391</name>
</gene>
<dbReference type="InterPro" id="IPR011691">
    <property type="entry name" value="Vesicle_transpt_SFT2"/>
</dbReference>
<reference evidence="10" key="1">
    <citation type="submission" date="2021-02" db="EMBL/GenBank/DDBJ databases">
        <authorList>
            <person name="Nowell W R."/>
        </authorList>
    </citation>
    <scope>NUCLEOTIDE SEQUENCE</scope>
    <source>
        <strain evidence="10">Ploen Becks lab</strain>
    </source>
</reference>
<comment type="subcellular location">
    <subcellularLocation>
        <location evidence="2 9">Membrane</location>
        <topology evidence="2 9">Multi-pass membrane protein</topology>
    </subcellularLocation>
</comment>
<evidence type="ECO:0000256" key="9">
    <source>
        <dbReference type="RuleBase" id="RU363111"/>
    </source>
</evidence>
<evidence type="ECO:0000256" key="6">
    <source>
        <dbReference type="ARBA" id="ARBA00022989"/>
    </source>
</evidence>
<evidence type="ECO:0000256" key="1">
    <source>
        <dbReference type="ARBA" id="ARBA00003566"/>
    </source>
</evidence>
<organism evidence="10 11">
    <name type="scientific">Brachionus calyciflorus</name>
    <dbReference type="NCBI Taxonomy" id="104777"/>
    <lineage>
        <taxon>Eukaryota</taxon>
        <taxon>Metazoa</taxon>
        <taxon>Spiralia</taxon>
        <taxon>Gnathifera</taxon>
        <taxon>Rotifera</taxon>
        <taxon>Eurotatoria</taxon>
        <taxon>Monogononta</taxon>
        <taxon>Pseudotrocha</taxon>
        <taxon>Ploima</taxon>
        <taxon>Brachionidae</taxon>
        <taxon>Brachionus</taxon>
    </lineage>
</organism>
<comment type="caution">
    <text evidence="10">The sequence shown here is derived from an EMBL/GenBank/DDBJ whole genome shotgun (WGS) entry which is preliminary data.</text>
</comment>
<keyword evidence="4 9" id="KW-0812">Transmembrane</keyword>
<dbReference type="GO" id="GO:0012505">
    <property type="term" value="C:endomembrane system"/>
    <property type="evidence" value="ECO:0007669"/>
    <property type="project" value="UniProtKB-ARBA"/>
</dbReference>
<evidence type="ECO:0000256" key="4">
    <source>
        <dbReference type="ARBA" id="ARBA00022692"/>
    </source>
</evidence>
<feature type="transmembrane region" description="Helical" evidence="9">
    <location>
        <begin position="41"/>
        <end position="62"/>
    </location>
</feature>
<comment type="similarity">
    <text evidence="8 9">Belongs to the SFT2 family.</text>
</comment>
<sequence>MEKFKNIFGSGSSEEQNEETGIVDELWKNSSLSWSTRIKGFIFFFVFGYLISFLATFLFTIIGLVAFAVMYTCGNICSMCSTLFLMGPVSQLKKMFATTRIIATIIVLASFVATILCAVLLKNPILCLIFVIIQFFAMLWYSLSYIPFARDAVKKFCGSVLDI</sequence>
<feature type="transmembrane region" description="Helical" evidence="9">
    <location>
        <begin position="127"/>
        <end position="146"/>
    </location>
</feature>
<dbReference type="EMBL" id="CAJNOC010004422">
    <property type="protein sequence ID" value="CAF1021253.1"/>
    <property type="molecule type" value="Genomic_DNA"/>
</dbReference>
<keyword evidence="11" id="KW-1185">Reference proteome</keyword>
<keyword evidence="7 9" id="KW-0472">Membrane</keyword>
<dbReference type="AlphaFoldDB" id="A0A814I932"/>